<feature type="signal peptide" evidence="1">
    <location>
        <begin position="1"/>
        <end position="28"/>
    </location>
</feature>
<dbReference type="Proteomes" id="UP000535543">
    <property type="component" value="Unassembled WGS sequence"/>
</dbReference>
<feature type="domain" description="Peptidase C51" evidence="2">
    <location>
        <begin position="40"/>
        <end position="166"/>
    </location>
</feature>
<dbReference type="InterPro" id="IPR038765">
    <property type="entry name" value="Papain-like_cys_pep_sf"/>
</dbReference>
<dbReference type="Pfam" id="PF05257">
    <property type="entry name" value="CHAP"/>
    <property type="match status" value="1"/>
</dbReference>
<dbReference type="InterPro" id="IPR007921">
    <property type="entry name" value="CHAP_dom"/>
</dbReference>
<dbReference type="RefSeq" id="WP_169587118.1">
    <property type="nucleotide sequence ID" value="NZ_VCQU01000004.1"/>
</dbReference>
<gene>
    <name evidence="3" type="ORF">FGL95_12225</name>
</gene>
<dbReference type="PROSITE" id="PS50911">
    <property type="entry name" value="CHAP"/>
    <property type="match status" value="1"/>
</dbReference>
<dbReference type="Gene3D" id="3.90.1720.10">
    <property type="entry name" value="endopeptidase domain like (from Nostoc punctiforme)"/>
    <property type="match status" value="1"/>
</dbReference>
<evidence type="ECO:0000313" key="3">
    <source>
        <dbReference type="EMBL" id="NMN95801.1"/>
    </source>
</evidence>
<protein>
    <submittedName>
        <fullName evidence="3">CHAP domain-containing protein</fullName>
    </submittedName>
</protein>
<dbReference type="AlphaFoldDB" id="A0A848KBW2"/>
<evidence type="ECO:0000313" key="4">
    <source>
        <dbReference type="Proteomes" id="UP000535543"/>
    </source>
</evidence>
<name>A0A848KBW2_9NOCA</name>
<dbReference type="SUPFAM" id="SSF54001">
    <property type="entry name" value="Cysteine proteinases"/>
    <property type="match status" value="1"/>
</dbReference>
<sequence length="168" mass="17842">MTSDRSRAHTAVAVGATAVVLFSPMAMAGSAVADETSTTVLSDTAQQVRAVGKKSAVNYETPGQCTWGAMNFWHDATGYYPNIPGDAKEWATTAAQQGWTVVTEPQPRSVVVLQPGVNGADQRYGHVGWVDSVEQRADGVYVIGRHVNGSAPTFAFKQQPGMVYVLAP</sequence>
<evidence type="ECO:0000259" key="2">
    <source>
        <dbReference type="PROSITE" id="PS50911"/>
    </source>
</evidence>
<accession>A0A848KBW2</accession>
<keyword evidence="4" id="KW-1185">Reference proteome</keyword>
<organism evidence="3 4">
    <name type="scientific">Antrihabitans stalactiti</name>
    <dbReference type="NCBI Taxonomy" id="2584121"/>
    <lineage>
        <taxon>Bacteria</taxon>
        <taxon>Bacillati</taxon>
        <taxon>Actinomycetota</taxon>
        <taxon>Actinomycetes</taxon>
        <taxon>Mycobacteriales</taxon>
        <taxon>Nocardiaceae</taxon>
        <taxon>Antrihabitans</taxon>
    </lineage>
</organism>
<evidence type="ECO:0000256" key="1">
    <source>
        <dbReference type="SAM" id="SignalP"/>
    </source>
</evidence>
<feature type="chain" id="PRO_5039445785" evidence="1">
    <location>
        <begin position="29"/>
        <end position="168"/>
    </location>
</feature>
<keyword evidence="1" id="KW-0732">Signal</keyword>
<reference evidence="3 4" key="2">
    <citation type="submission" date="2020-06" db="EMBL/GenBank/DDBJ databases">
        <title>Antribacter stalactiti gen. nov., sp. nov., a new member of the family Nacardiaceae isolated from a cave.</title>
        <authorList>
            <person name="Kim I.S."/>
        </authorList>
    </citation>
    <scope>NUCLEOTIDE SEQUENCE [LARGE SCALE GENOMIC DNA]</scope>
    <source>
        <strain evidence="3 4">YC2-7</strain>
    </source>
</reference>
<dbReference type="EMBL" id="VCQU01000004">
    <property type="protein sequence ID" value="NMN95801.1"/>
    <property type="molecule type" value="Genomic_DNA"/>
</dbReference>
<proteinExistence type="predicted"/>
<reference evidence="3 4" key="1">
    <citation type="submission" date="2019-05" db="EMBL/GenBank/DDBJ databases">
        <authorList>
            <person name="Lee S.D."/>
        </authorList>
    </citation>
    <scope>NUCLEOTIDE SEQUENCE [LARGE SCALE GENOMIC DNA]</scope>
    <source>
        <strain evidence="3 4">YC2-7</strain>
    </source>
</reference>
<comment type="caution">
    <text evidence="3">The sequence shown here is derived from an EMBL/GenBank/DDBJ whole genome shotgun (WGS) entry which is preliminary data.</text>
</comment>